<comment type="similarity">
    <text evidence="9">Belongs to the iron/ascorbate-dependent oxidoreductase family. GA2OX subfamily.</text>
</comment>
<dbReference type="InterPro" id="IPR026992">
    <property type="entry name" value="DIOX_N"/>
</dbReference>
<dbReference type="OrthoDB" id="288590at2759"/>
<dbReference type="GO" id="GO:0046872">
    <property type="term" value="F:metal ion binding"/>
    <property type="evidence" value="ECO:0007669"/>
    <property type="project" value="UniProtKB-KW"/>
</dbReference>
<evidence type="ECO:0000256" key="9">
    <source>
        <dbReference type="ARBA" id="ARBA00061282"/>
    </source>
</evidence>
<keyword evidence="5 11" id="KW-0408">Iron</keyword>
<dbReference type="Gene3D" id="2.60.120.330">
    <property type="entry name" value="B-lactam Antibiotic, Isopenicillin N Synthase, Chain"/>
    <property type="match status" value="1"/>
</dbReference>
<dbReference type="InterPro" id="IPR044861">
    <property type="entry name" value="IPNS-like_FE2OG_OXY"/>
</dbReference>
<name>A0A2Z7AHW4_9LAMI</name>
<accession>A0A2Z7AHW4</accession>
<evidence type="ECO:0000313" key="14">
    <source>
        <dbReference type="Proteomes" id="UP000250235"/>
    </source>
</evidence>
<dbReference type="AlphaFoldDB" id="A0A2Z7AHW4"/>
<protein>
    <recommendedName>
        <fullName evidence="10">gibberellin 2beta-dioxygenase</fullName>
        <ecNumber evidence="10">1.14.11.13</ecNumber>
    </recommendedName>
</protein>
<evidence type="ECO:0000259" key="12">
    <source>
        <dbReference type="PROSITE" id="PS51471"/>
    </source>
</evidence>
<feature type="domain" description="Fe2OG dioxygenase" evidence="12">
    <location>
        <begin position="175"/>
        <end position="288"/>
    </location>
</feature>
<comment type="pathway">
    <text evidence="1">Hormone biosynthesis.</text>
</comment>
<evidence type="ECO:0000256" key="1">
    <source>
        <dbReference type="ARBA" id="ARBA00004972"/>
    </source>
</evidence>
<dbReference type="EC" id="1.14.11.13" evidence="10"/>
<keyword evidence="4 11" id="KW-0560">Oxidoreductase</keyword>
<evidence type="ECO:0000256" key="7">
    <source>
        <dbReference type="ARBA" id="ARBA00052204"/>
    </source>
</evidence>
<evidence type="ECO:0000256" key="6">
    <source>
        <dbReference type="ARBA" id="ARBA00037909"/>
    </source>
</evidence>
<dbReference type="GO" id="GO:0002238">
    <property type="term" value="P:response to molecule of fungal origin"/>
    <property type="evidence" value="ECO:0007669"/>
    <property type="project" value="UniProtKB-ARBA"/>
</dbReference>
<dbReference type="PROSITE" id="PS51471">
    <property type="entry name" value="FE2OG_OXY"/>
    <property type="match status" value="1"/>
</dbReference>
<dbReference type="GO" id="GO:0045543">
    <property type="term" value="F:gibberellin 2-beta-dioxygenase activity"/>
    <property type="evidence" value="ECO:0007669"/>
    <property type="project" value="UniProtKB-EC"/>
</dbReference>
<dbReference type="EMBL" id="KV014895">
    <property type="protein sequence ID" value="KZV21405.1"/>
    <property type="molecule type" value="Genomic_DNA"/>
</dbReference>
<comment type="pathway">
    <text evidence="6">Plant hormone biosynthesis; gibberellin biosynthesis.</text>
</comment>
<dbReference type="InterPro" id="IPR005123">
    <property type="entry name" value="Oxoglu/Fe-dep_dioxygenase_dom"/>
</dbReference>
<evidence type="ECO:0000256" key="3">
    <source>
        <dbReference type="ARBA" id="ARBA00022964"/>
    </source>
</evidence>
<organism evidence="13 14">
    <name type="scientific">Dorcoceras hygrometricum</name>
    <dbReference type="NCBI Taxonomy" id="472368"/>
    <lineage>
        <taxon>Eukaryota</taxon>
        <taxon>Viridiplantae</taxon>
        <taxon>Streptophyta</taxon>
        <taxon>Embryophyta</taxon>
        <taxon>Tracheophyta</taxon>
        <taxon>Spermatophyta</taxon>
        <taxon>Magnoliopsida</taxon>
        <taxon>eudicotyledons</taxon>
        <taxon>Gunneridae</taxon>
        <taxon>Pentapetalae</taxon>
        <taxon>asterids</taxon>
        <taxon>lamiids</taxon>
        <taxon>Lamiales</taxon>
        <taxon>Gesneriaceae</taxon>
        <taxon>Didymocarpoideae</taxon>
        <taxon>Trichosporeae</taxon>
        <taxon>Loxocarpinae</taxon>
        <taxon>Dorcoceras</taxon>
    </lineage>
</organism>
<evidence type="ECO:0000256" key="10">
    <source>
        <dbReference type="ARBA" id="ARBA00066708"/>
    </source>
</evidence>
<dbReference type="FunFam" id="2.60.120.330:FF:000014">
    <property type="entry name" value="Gibberellin 2-beta-dioxygenase 1"/>
    <property type="match status" value="1"/>
</dbReference>
<dbReference type="InterPro" id="IPR027443">
    <property type="entry name" value="IPNS-like_sf"/>
</dbReference>
<evidence type="ECO:0000313" key="13">
    <source>
        <dbReference type="EMBL" id="KZV21405.1"/>
    </source>
</evidence>
<comment type="catalytic activity">
    <reaction evidence="7">
        <text>gibberellin A1 + 2-oxoglutarate + O2 = gibberellin A8 + succinate + CO2</text>
        <dbReference type="Rhea" id="RHEA:15005"/>
        <dbReference type="ChEBI" id="CHEBI:15379"/>
        <dbReference type="ChEBI" id="CHEBI:16526"/>
        <dbReference type="ChEBI" id="CHEBI:16810"/>
        <dbReference type="ChEBI" id="CHEBI:30031"/>
        <dbReference type="ChEBI" id="CHEBI:58524"/>
        <dbReference type="ChEBI" id="CHEBI:58594"/>
        <dbReference type="EC" id="1.14.11.13"/>
    </reaction>
</comment>
<dbReference type="Pfam" id="PF14226">
    <property type="entry name" value="DIOX_N"/>
    <property type="match status" value="1"/>
</dbReference>
<dbReference type="InterPro" id="IPR050231">
    <property type="entry name" value="Iron_ascorbate_oxido_reductase"/>
</dbReference>
<keyword evidence="14" id="KW-1185">Reference proteome</keyword>
<evidence type="ECO:0000256" key="4">
    <source>
        <dbReference type="ARBA" id="ARBA00023002"/>
    </source>
</evidence>
<dbReference type="Proteomes" id="UP000250235">
    <property type="component" value="Unassembled WGS sequence"/>
</dbReference>
<proteinExistence type="inferred from homology"/>
<keyword evidence="2 11" id="KW-0479">Metal-binding</keyword>
<reference evidence="13 14" key="1">
    <citation type="journal article" date="2015" name="Proc. Natl. Acad. Sci. U.S.A.">
        <title>The resurrection genome of Boea hygrometrica: A blueprint for survival of dehydration.</title>
        <authorList>
            <person name="Xiao L."/>
            <person name="Yang G."/>
            <person name="Zhang L."/>
            <person name="Yang X."/>
            <person name="Zhao S."/>
            <person name="Ji Z."/>
            <person name="Zhou Q."/>
            <person name="Hu M."/>
            <person name="Wang Y."/>
            <person name="Chen M."/>
            <person name="Xu Y."/>
            <person name="Jin H."/>
            <person name="Xiao X."/>
            <person name="Hu G."/>
            <person name="Bao F."/>
            <person name="Hu Y."/>
            <person name="Wan P."/>
            <person name="Li L."/>
            <person name="Deng X."/>
            <person name="Kuang T."/>
            <person name="Xiang C."/>
            <person name="Zhu J.K."/>
            <person name="Oliver M.J."/>
            <person name="He Y."/>
        </authorList>
    </citation>
    <scope>NUCLEOTIDE SEQUENCE [LARGE SCALE GENOMIC DNA]</scope>
    <source>
        <strain evidence="14">cv. XS01</strain>
    </source>
</reference>
<sequence length="336" mass="37553">MVAALSQLILDNFSPNNTCKPTSSIFTGIPVVDLSKPDAKTLMVEACKELGFFKVVNHGISMEFLAELEDEAVKFFKLSQSEKEKSGSALPFGYGSKKIGCNGDVGWVEYLLFCTNPSLISNAFFPEIISETLRSLVNEYVSTVRNMACEVLEMIADELQIQPRDSLSKLIRDETSDSCFRLNHYPPCPEVELDDQQALLNGRNLVGFGEHTDPQIISVVRSNNTSGLQICLSDGTWAPVPSDNTSFFFNVGDSLQVMSNGRFRSVKHRVMLADSLKPRVSMIYFGGPNLNEKIGPLSSLMEDGEESLYKEFTWSEYKNSAYRTRLGENRLKLFEK</sequence>
<keyword evidence="3" id="KW-0223">Dioxygenase</keyword>
<evidence type="ECO:0000256" key="8">
    <source>
        <dbReference type="ARBA" id="ARBA00055835"/>
    </source>
</evidence>
<evidence type="ECO:0000256" key="2">
    <source>
        <dbReference type="ARBA" id="ARBA00022723"/>
    </source>
</evidence>
<dbReference type="PANTHER" id="PTHR47990">
    <property type="entry name" value="2-OXOGLUTARATE (2OG) AND FE(II)-DEPENDENT OXYGENASE SUPERFAMILY PROTEIN-RELATED"/>
    <property type="match status" value="1"/>
</dbReference>
<dbReference type="SUPFAM" id="SSF51197">
    <property type="entry name" value="Clavaminate synthase-like"/>
    <property type="match status" value="1"/>
</dbReference>
<dbReference type="Pfam" id="PF03171">
    <property type="entry name" value="2OG-FeII_Oxy"/>
    <property type="match status" value="1"/>
</dbReference>
<dbReference type="PRINTS" id="PR00682">
    <property type="entry name" value="IPNSYNTHASE"/>
</dbReference>
<evidence type="ECO:0000256" key="11">
    <source>
        <dbReference type="RuleBase" id="RU003682"/>
    </source>
</evidence>
<dbReference type="GO" id="GO:0009805">
    <property type="term" value="P:coumarin biosynthetic process"/>
    <property type="evidence" value="ECO:0007669"/>
    <property type="project" value="UniProtKB-ARBA"/>
</dbReference>
<evidence type="ECO:0000256" key="5">
    <source>
        <dbReference type="ARBA" id="ARBA00023004"/>
    </source>
</evidence>
<gene>
    <name evidence="13" type="ORF">F511_18571</name>
</gene>
<comment type="function">
    <text evidence="8">Catalyzes the 2-beta-hydroxylation of several biologically active gibberellins, leading to the homeostatic regulation of their endogenous level. Catabolism of gibberellins (GAs) plays a central role in plant development. Converts GA9/GA20 to GA51/GA29 and GA4/GA1 to GA34/GA8.</text>
</comment>